<protein>
    <submittedName>
        <fullName evidence="1">Uncharacterized protein</fullName>
    </submittedName>
</protein>
<evidence type="ECO:0000313" key="1">
    <source>
        <dbReference type="EMBL" id="MBP0441425.1"/>
    </source>
</evidence>
<proteinExistence type="predicted"/>
<dbReference type="Proteomes" id="UP000666240">
    <property type="component" value="Unassembled WGS sequence"/>
</dbReference>
<keyword evidence="2" id="KW-1185">Reference proteome</keyword>
<sequence length="99" mass="11370">MDQTPLPDPAVAVARLAKEEYLANVDNNPWFSGYDPGPRADRIYHEALRAKRARLAHEPQRPPLQREVRRYAKEIGFRVIVNALGLRAGRAQRRRRGQS</sequence>
<reference evidence="1" key="1">
    <citation type="submission" date="2021-03" db="EMBL/GenBank/DDBJ databases">
        <title>Genome sequencing and assembly of Tianweitania sediminis.</title>
        <authorList>
            <person name="Chhetri G."/>
        </authorList>
    </citation>
    <scope>NUCLEOTIDE SEQUENCE</scope>
    <source>
        <strain evidence="1">Z8</strain>
    </source>
</reference>
<name>A0A8J7R3S9_9HYPH</name>
<organism evidence="1 2">
    <name type="scientific">Tianweitania sediminis</name>
    <dbReference type="NCBI Taxonomy" id="1502156"/>
    <lineage>
        <taxon>Bacteria</taxon>
        <taxon>Pseudomonadati</taxon>
        <taxon>Pseudomonadota</taxon>
        <taxon>Alphaproteobacteria</taxon>
        <taxon>Hyphomicrobiales</taxon>
        <taxon>Phyllobacteriaceae</taxon>
        <taxon>Tianweitania</taxon>
    </lineage>
</organism>
<dbReference type="AlphaFoldDB" id="A0A8J7R3S9"/>
<gene>
    <name evidence="1" type="ORF">J5Y06_22510</name>
</gene>
<evidence type="ECO:0000313" key="2">
    <source>
        <dbReference type="Proteomes" id="UP000666240"/>
    </source>
</evidence>
<comment type="caution">
    <text evidence="1">The sequence shown here is derived from an EMBL/GenBank/DDBJ whole genome shotgun (WGS) entry which is preliminary data.</text>
</comment>
<dbReference type="EMBL" id="JAGIYY010000015">
    <property type="protein sequence ID" value="MBP0441425.1"/>
    <property type="molecule type" value="Genomic_DNA"/>
</dbReference>
<accession>A0A8J7R3S9</accession>
<dbReference type="RefSeq" id="WP_209337458.1">
    <property type="nucleotide sequence ID" value="NZ_JAGIYY010000015.1"/>
</dbReference>